<evidence type="ECO:0000313" key="1">
    <source>
        <dbReference type="EMBL" id="KAJ9102392.1"/>
    </source>
</evidence>
<sequence length="1390" mass="150058">MSSSRQAEDLLLLSLSLSQPLPTDHYTPASFGLNKIMAGLESDSCPASQLGRIGTPGTSGDDGKSGSGSGVTPNSSGSDPFEKKKVKKKKKKKAGECLFPEIIPEDDMSTGLACPQPISPIKVPLFKSEIIPIPIPTASAPTARPRSPDLYSISERWPRDTTSDAENVEKESIIVEAWDDRWAEERTEDLEPVSAAQIGSLPSENDMPTLSSEAVPSEAFIQTSPRRATPMQVRRPAPTLLDEFPALMNIPNLIPSGIGISGVPLPSLRDVKAAGRATAKAGIALVETVKDEYLTRIIGEAAAPQSFEKGKARSTMQRNSRSGKAENPRSPHRASKGDMRHRRKDLATSSDSDNDVEGATSVFGLNDEASDDNLDGDSDDEVLIDLDEAEGLTETWKGSKGQPSEAALGHGWTKWRSCKWEYVNFPGDEERRLLVNINPTPQTALQVIDCGPSNSVNAYPSLASSFNMLHPETIDLANSTILQTSPAEILHIPRQYSRTLRQMSDDTGAHDLQRAFDCETLEVMAGVDPGLDVLDEDNHLHLEEVLVDCALWRNGDVKSGHHALKWLILTQKRSARSYSEHGDGCAKPEAHPVYLNVLDVNSQRVETKVLLGAGRGGQILSSPQSVVITLAGNAPSIHFLCATTLKPILRPISTHIGLNSRTGLPVIALSGRLFSYTTMDARPRQPVQRGSEDMKLGTMVTATSNQAFYSRQQQSDVGSTNGSPPKPNSNSSYPIEGPPSMQSMVLNTAAGLGSEMAKGMWTGLKGLSTAAINGASKSETLSKGAPAFSTFAQKYASTRQHGGAGIKANIHGNAPGDGFDGAIGARPQTQSRFPSGSWIKVLDLGSNQSRKLQETYLEDSKKKGKNQLSKPIIVVHFALPATEVIAMPHPTVRPPGIDALSFSPGGTSLALGTTDGRSSFVVEIRPTAIDIAARSPPGDEPTGTVWLRYELRRGVTPAIVEKMEWSACSGWIGVGTRRTIHVFAIHPLGGRVSSLQIKSSRPRNLQYIPALSTKIPPVLRIRRPRGIIKRSVKASTPPSPSASSNVSDTSGTLRKSAYRVPARLFCFGPSVSTSAGHATGKKATSDGVLRTVDVFDPMSNILRSEAVYALRDNPVSSRSGAQDGTASKEEELKLASLTFRAWKVPNKPYHLHVFGQTLDTRSLVTRMRSKSLAHAEIHTHSTSTQVVPRPIYRENWLRFESIYANPAGLRTQYRFRITVDPCAPGQQDPVADFARPLAKAIQSELDLEQSAFVIPAYPNGAGKEPSRWQSSIGAFVHAKDIIRMRRKDSRSTSTSVTTGTAGTTPASYDEHLIIDDGTGTVLAGNEGGINDPEDMTTGSTSGDTRDDEWDDDLVTGAMDDEWHGAVPNHPHSKGMNKPREIDNSKKNNKY</sequence>
<protein>
    <submittedName>
        <fullName evidence="1">Uncharacterized protein</fullName>
    </submittedName>
</protein>
<dbReference type="EMBL" id="JASBWT010000008">
    <property type="protein sequence ID" value="KAJ9102392.1"/>
    <property type="molecule type" value="Genomic_DNA"/>
</dbReference>
<organism evidence="1 2">
    <name type="scientific">Naganishia friedmannii</name>
    <dbReference type="NCBI Taxonomy" id="89922"/>
    <lineage>
        <taxon>Eukaryota</taxon>
        <taxon>Fungi</taxon>
        <taxon>Dikarya</taxon>
        <taxon>Basidiomycota</taxon>
        <taxon>Agaricomycotina</taxon>
        <taxon>Tremellomycetes</taxon>
        <taxon>Filobasidiales</taxon>
        <taxon>Filobasidiaceae</taxon>
        <taxon>Naganishia</taxon>
    </lineage>
</organism>
<reference evidence="1" key="1">
    <citation type="submission" date="2023-04" db="EMBL/GenBank/DDBJ databases">
        <title>Draft Genome sequencing of Naganishia species isolated from polar environments using Oxford Nanopore Technology.</title>
        <authorList>
            <person name="Leo P."/>
            <person name="Venkateswaran K."/>
        </authorList>
    </citation>
    <scope>NUCLEOTIDE SEQUENCE</scope>
    <source>
        <strain evidence="1">MNA-CCFEE 5423</strain>
    </source>
</reference>
<name>A0ACC2VVC3_9TREE</name>
<gene>
    <name evidence="1" type="ORF">QFC21_002792</name>
</gene>
<accession>A0ACC2VVC3</accession>
<keyword evidence="2" id="KW-1185">Reference proteome</keyword>
<dbReference type="Proteomes" id="UP001227268">
    <property type="component" value="Unassembled WGS sequence"/>
</dbReference>
<comment type="caution">
    <text evidence="1">The sequence shown here is derived from an EMBL/GenBank/DDBJ whole genome shotgun (WGS) entry which is preliminary data.</text>
</comment>
<evidence type="ECO:0000313" key="2">
    <source>
        <dbReference type="Proteomes" id="UP001227268"/>
    </source>
</evidence>
<proteinExistence type="predicted"/>